<dbReference type="CDD" id="cd00200">
    <property type="entry name" value="WD40"/>
    <property type="match status" value="1"/>
</dbReference>
<accession>A0A8J4PLU6</accession>
<organism evidence="4 5">
    <name type="scientific">Polysphondylium violaceum</name>
    <dbReference type="NCBI Taxonomy" id="133409"/>
    <lineage>
        <taxon>Eukaryota</taxon>
        <taxon>Amoebozoa</taxon>
        <taxon>Evosea</taxon>
        <taxon>Eumycetozoa</taxon>
        <taxon>Dictyostelia</taxon>
        <taxon>Dictyosteliales</taxon>
        <taxon>Dictyosteliaceae</taxon>
        <taxon>Polysphondylium</taxon>
    </lineage>
</organism>
<dbReference type="PROSITE" id="PS50082">
    <property type="entry name" value="WD_REPEATS_2"/>
    <property type="match status" value="4"/>
</dbReference>
<feature type="repeat" description="WD" evidence="3">
    <location>
        <begin position="440"/>
        <end position="465"/>
    </location>
</feature>
<dbReference type="PANTHER" id="PTHR19848:SF8">
    <property type="entry name" value="F-BOX AND WD REPEAT DOMAIN CONTAINING 7"/>
    <property type="match status" value="1"/>
</dbReference>
<dbReference type="Proteomes" id="UP000695562">
    <property type="component" value="Unassembled WGS sequence"/>
</dbReference>
<dbReference type="InterPro" id="IPR020472">
    <property type="entry name" value="WD40_PAC1"/>
</dbReference>
<gene>
    <name evidence="4" type="ORF">CYY_009237</name>
</gene>
<dbReference type="SMART" id="SM00320">
    <property type="entry name" value="WD40"/>
    <property type="match status" value="7"/>
</dbReference>
<keyword evidence="5" id="KW-1185">Reference proteome</keyword>
<dbReference type="InterPro" id="IPR036322">
    <property type="entry name" value="WD40_repeat_dom_sf"/>
</dbReference>
<dbReference type="OrthoDB" id="538223at2759"/>
<comment type="caution">
    <text evidence="4">The sequence shown here is derived from an EMBL/GenBank/DDBJ whole genome shotgun (WGS) entry which is preliminary data.</text>
</comment>
<dbReference type="Pfam" id="PF00400">
    <property type="entry name" value="WD40"/>
    <property type="match status" value="6"/>
</dbReference>
<dbReference type="InterPro" id="IPR001680">
    <property type="entry name" value="WD40_rpt"/>
</dbReference>
<dbReference type="EMBL" id="AJWJ01000661">
    <property type="protein sequence ID" value="KAF2069444.1"/>
    <property type="molecule type" value="Genomic_DNA"/>
</dbReference>
<dbReference type="InterPro" id="IPR019775">
    <property type="entry name" value="WD40_repeat_CS"/>
</dbReference>
<evidence type="ECO:0008006" key="6">
    <source>
        <dbReference type="Google" id="ProtNLM"/>
    </source>
</evidence>
<dbReference type="SUPFAM" id="SSF81383">
    <property type="entry name" value="F-box domain"/>
    <property type="match status" value="1"/>
</dbReference>
<dbReference type="SUPFAM" id="SSF50978">
    <property type="entry name" value="WD40 repeat-like"/>
    <property type="match status" value="1"/>
</dbReference>
<dbReference type="InterPro" id="IPR036047">
    <property type="entry name" value="F-box-like_dom_sf"/>
</dbReference>
<reference evidence="4" key="1">
    <citation type="submission" date="2020-01" db="EMBL/GenBank/DDBJ databases">
        <title>Development of genomics and gene disruption for Polysphondylium violaceum indicates a role for the polyketide synthase stlB in stalk morphogenesis.</title>
        <authorList>
            <person name="Narita B."/>
            <person name="Kawabe Y."/>
            <person name="Kin K."/>
            <person name="Saito T."/>
            <person name="Gibbs R."/>
            <person name="Kuspa A."/>
            <person name="Muzny D."/>
            <person name="Queller D."/>
            <person name="Richards S."/>
            <person name="Strassman J."/>
            <person name="Sucgang R."/>
            <person name="Worley K."/>
            <person name="Schaap P."/>
        </authorList>
    </citation>
    <scope>NUCLEOTIDE SEQUENCE</scope>
    <source>
        <strain evidence="4">QSvi11</strain>
    </source>
</reference>
<evidence type="ECO:0000256" key="2">
    <source>
        <dbReference type="ARBA" id="ARBA00022737"/>
    </source>
</evidence>
<dbReference type="InterPro" id="IPR015943">
    <property type="entry name" value="WD40/YVTN_repeat-like_dom_sf"/>
</dbReference>
<dbReference type="AlphaFoldDB" id="A0A8J4PLU6"/>
<feature type="repeat" description="WD" evidence="3">
    <location>
        <begin position="466"/>
        <end position="498"/>
    </location>
</feature>
<dbReference type="PANTHER" id="PTHR19848">
    <property type="entry name" value="WD40 REPEAT PROTEIN"/>
    <property type="match status" value="1"/>
</dbReference>
<sequence>MDSGCVSAINGGRLVHHMIDTSANNIDSVTEYIDDNNNDNHRHLNDDTSIDTAPTNNLTVSIFSLPVEIIFHIFDIHLTNQNSRNHHSIIGLHSLDLKDNSSHRKDTSFKSSIFDSIQKFSMTCKYFYYLFQDQSFWLKSYKSFFSYYSMVDLDKRCLSLDDTSNSNNNIENINNSNHDDNNDSKILTSPLVSLEPQDISWKKRFFNRHHPWDYENIKCKKEIVGYHSLGITSLEVDDNYLYSGSHDSNINIYGLEDLKLITTLSGHKYTIWALKSDGDRYLYSGSNDQTLRVWDLKKNKCKSVIKDTNKIFSIALKEKLLFGTSENSIKVYNKKDLTHITTLSGHNGGVNKIFVNDNKLYSGSSDRSVRVWDLNRMACTTTKTDDSTSKVLSMTMMDENTLITGSQNCQIKIWDLRQDLPVQCLYNVHKWDVWQLEMCGGYLFSGSFDHMIKIWDPRNFENLKTIHGHRSYIHALASSSFHLFSGSADKHIRVWSDK</sequence>
<dbReference type="PROSITE" id="PS50294">
    <property type="entry name" value="WD_REPEATS_REGION"/>
    <property type="match status" value="3"/>
</dbReference>
<proteinExistence type="predicted"/>
<dbReference type="PRINTS" id="PR00320">
    <property type="entry name" value="GPROTEINBRPT"/>
</dbReference>
<dbReference type="Gene3D" id="2.130.10.10">
    <property type="entry name" value="YVTN repeat-like/Quinoprotein amine dehydrogenase"/>
    <property type="match status" value="2"/>
</dbReference>
<evidence type="ECO:0000313" key="5">
    <source>
        <dbReference type="Proteomes" id="UP000695562"/>
    </source>
</evidence>
<evidence type="ECO:0000256" key="3">
    <source>
        <dbReference type="PROSITE-ProRule" id="PRU00221"/>
    </source>
</evidence>
<feature type="repeat" description="WD" evidence="3">
    <location>
        <begin position="264"/>
        <end position="304"/>
    </location>
</feature>
<keyword evidence="2" id="KW-0677">Repeat</keyword>
<keyword evidence="1 3" id="KW-0853">WD repeat</keyword>
<evidence type="ECO:0000313" key="4">
    <source>
        <dbReference type="EMBL" id="KAF2069444.1"/>
    </source>
</evidence>
<evidence type="ECO:0000256" key="1">
    <source>
        <dbReference type="ARBA" id="ARBA00022574"/>
    </source>
</evidence>
<name>A0A8J4PLU6_9MYCE</name>
<feature type="repeat" description="WD" evidence="3">
    <location>
        <begin position="343"/>
        <end position="382"/>
    </location>
</feature>
<dbReference type="PROSITE" id="PS00678">
    <property type="entry name" value="WD_REPEATS_1"/>
    <property type="match status" value="3"/>
</dbReference>
<protein>
    <recommendedName>
        <fullName evidence="6">WD40 repeat-containing protein</fullName>
    </recommendedName>
</protein>